<protein>
    <submittedName>
        <fullName evidence="1">Conjugal transfer protein TraH</fullName>
    </submittedName>
</protein>
<sequence>MTPLRNKLLSLVFILFLMPGLQSAWGQDWTEAWFDATTSSGPSSFEGQRRGYLHGGQFSGRFRLANDNLFSVTPPRIKAGCGGIDLFAGGISFLDPEYLVEKFENILQAAPALAFSMALKAHCETCEDVMSKLEATSSFLNSIQVNDCRMANQVARVITGDNPDFYSNVLEEATGSRSLADAVEKHYHGAQQAIRDNDNKPPVDLRGEVESCPAPVKALFADGSVISHAADRVGMGAMDEIVRAYIGDVIISWPSSANAPTIREIERCPAVDRFSSYDFLTGDVQGRAASGGACQLATSVSVIDMVRARMQAIGAKIRSKTALTADEIDFINQSAQPVWEIIRNGVVRGTLNEAIDAYEYPIASSLAFRIFDDLLTNVDFLVSKALTDAGSPGVDGSVTGSSPCNLAIYEPARAKLERLRHDLVEARKASFQAYRVTVGEQHSISAQAALFTEDRDTASSRYILSQSER</sequence>
<dbReference type="Proteomes" id="UP001595444">
    <property type="component" value="Unassembled WGS sequence"/>
</dbReference>
<evidence type="ECO:0000313" key="2">
    <source>
        <dbReference type="Proteomes" id="UP001595444"/>
    </source>
</evidence>
<reference evidence="2" key="1">
    <citation type="journal article" date="2019" name="Int. J. Syst. Evol. Microbiol.">
        <title>The Global Catalogue of Microorganisms (GCM) 10K type strain sequencing project: providing services to taxonomists for standard genome sequencing and annotation.</title>
        <authorList>
            <consortium name="The Broad Institute Genomics Platform"/>
            <consortium name="The Broad Institute Genome Sequencing Center for Infectious Disease"/>
            <person name="Wu L."/>
            <person name="Ma J."/>
        </authorList>
    </citation>
    <scope>NUCLEOTIDE SEQUENCE [LARGE SCALE GENOMIC DNA]</scope>
    <source>
        <strain evidence="2">KCTC 62164</strain>
    </source>
</reference>
<dbReference type="EMBL" id="JBHRSL010000010">
    <property type="protein sequence ID" value="MFC3052357.1"/>
    <property type="molecule type" value="Genomic_DNA"/>
</dbReference>
<dbReference type="InterPro" id="IPR010927">
    <property type="entry name" value="T4SS_TraH"/>
</dbReference>
<dbReference type="RefSeq" id="WP_194213977.1">
    <property type="nucleotide sequence ID" value="NZ_CP061205.1"/>
</dbReference>
<evidence type="ECO:0000313" key="1">
    <source>
        <dbReference type="EMBL" id="MFC3052357.1"/>
    </source>
</evidence>
<comment type="caution">
    <text evidence="1">The sequence shown here is derived from an EMBL/GenBank/DDBJ whole genome shotgun (WGS) entry which is preliminary data.</text>
</comment>
<name>A0ABV7D5Y8_9PROT</name>
<proteinExistence type="predicted"/>
<gene>
    <name evidence="1" type="ORF">ACFOKA_10625</name>
</gene>
<accession>A0ABV7D5Y8</accession>
<organism evidence="1 2">
    <name type="scientific">Kordiimonas pumila</name>
    <dbReference type="NCBI Taxonomy" id="2161677"/>
    <lineage>
        <taxon>Bacteria</taxon>
        <taxon>Pseudomonadati</taxon>
        <taxon>Pseudomonadota</taxon>
        <taxon>Alphaproteobacteria</taxon>
        <taxon>Kordiimonadales</taxon>
        <taxon>Kordiimonadaceae</taxon>
        <taxon>Kordiimonas</taxon>
    </lineage>
</organism>
<dbReference type="Pfam" id="PF06122">
    <property type="entry name" value="TraH"/>
    <property type="match status" value="1"/>
</dbReference>
<keyword evidence="2" id="KW-1185">Reference proteome</keyword>